<evidence type="ECO:0000313" key="8">
    <source>
        <dbReference type="EMBL" id="MFD1371829.1"/>
    </source>
</evidence>
<dbReference type="Proteomes" id="UP001597183">
    <property type="component" value="Unassembled WGS sequence"/>
</dbReference>
<sequence length="1865" mass="194090">MISFTGKTVLITGGVRGLGLEIARTFADAGASLVLNYFHSRDAARAVEAEFAARGVDVHLVRGSVARDEQVGRMFEEIRDRVGHLDVLVNNAASGALLPPSELSEQHWNRAWDTNVRGSWRCAEAARPLLAARGGGTIVNLSSFGAGHVIGNYVTVGTSKAAVESLTRYLAAEYATDNIRVNTASGGLVQGSVAELFPDAAELRRVMSEATPFGRLATERELANIVLFLASDLSSWVTGQTLLADGGLTLAGAIMTPPAFRPAPPTRPTPPTPSAPEKAAAEKAESAAPEKAAEKAESAAPETAAAESAAPGEPADEAEPDDAIVVVGMGLVCPGADSPAEFLRLRAGADDVLSEPGDRWDHSIFHSPDPGAQDRTRSRRAGFVTNAEEASGGAEYTTVWLRRAIEQALTGVTRPAGGHVAYLGYTADGSQHLEEALAAGGAAAGLVARLRAVGHDDRAAKVERVVAEALRRAGDTPATRLPHAVMRAAVDGLLPDGTPVTAVDTACSSSLYAVDLGIKALRTGAATVAICGGAHAMGPRNPVMFGKLGGLSESDRIRPFDSHGDGVLFADGAAVVVLKTLRQARADGDEIHGVILGVGTSSDGRGKAIHAPNADGQRLAVRRAYRAAGVEPEQVDWVAAHATGTRAGDSTEFSALKDLFGGPDGCLVTSNKAQIGHTGWAAGVVSLIEVLLSLRAETIAPQQGFVASGPAVAAEGSSLTIPKIGTPWPRTADRPRLAGVSGFGFGGTNAHVVVADRPLPAGPAADPEPRPDDPVVVVGWSTHLPGEVADDDVTAWLTGRGAAPARTFGDDYPAPPVRRFRLPPPIMRSSDRAQLMALECVDKLIRSPLGDTFDDYRDTTGVFVGQLGPTRHGALSASRCYLTLVEQAVRADPELAADEVVTAALDVFTGGVRRLFPPIGPDTLPGLMTNIVPARVANYFDFHGVNMAVDTGLGSSLEAIRVASKYLHAPAGETPLDLAVVCGVNGNSTDELAYVLGGTVDRPLAEGAFTVVLTRRSTAEQNGLTILGTLRDAPATGAGAVRLVADGSGPEPTYLGGDAARLLVQALVSPAAEVEIGCVDPITGTEDRLTLQKTPVQEAAPAAERFVVTTRSLPPLEPVAAGPNTLVLTDGDLTDVAVPADVTSILVVSDVLAGRGRLDGSEAALAVHDGVFKVLSGCPSGVTSVGVVLLGAVDTTAHPALGLFDGLLKSLQTERPGIRTVTVAHDGTDPAAGLAALRAELAAESGPPLVIRRGRAREAPVATARPARPDLPPITATLGERPVVLATGGARGLTAEIALALAERAGARLWLLGTVPLDGRPEWVTGGSDEEFARHRADYLRTLPDGGTFAQAKRETDRMAHAREVHRNLARMAAHVGADNVTYVVCDVTDGESVDAAVRRVLARDGRVDLVIHGAGVNHSAALGRKTLDQFHRVRDVKVRGYLNLKRALAATPPRVWCNFGSVVGFAGGPGEADYASANAFLATAARAVGDTREITVEWPLWREVGFAANSLTKSFLSRTGGVDGIDTAAGVGYFLSEVADPGQSGSVVYLQAEHRDAILGSRPALLGSPASALLVGGFRPDGDGRWTGTLELTADDHEFLRQHLVRDLPTVPGAFLLEAAAEAACAVSPGRPVTAVSDVRFLAPVRRQPGRPNVYRVAVETSGPGTAFAVTVTGDVHAPDGTLLRPDRLYCQAVVHLGTPGTAPADGPVIGAPAGPPIPDPYLCDNEYLRLAGLFATNTDGRLHEYGCRATFQLPEGPRPPRFDDFRLPAMLLDGLFRVTVLPHVRDGRAPLVAPTAIDRIDFYDSRNDLRLAAGLPAITLTSDTAGRHAVATSPDGRVLVRVRGLTGAVLGEVGTTPALAARA</sequence>
<feature type="compositionally biased region" description="Pro residues" evidence="5">
    <location>
        <begin position="259"/>
        <end position="274"/>
    </location>
</feature>
<evidence type="ECO:0000256" key="2">
    <source>
        <dbReference type="ARBA" id="ARBA00022553"/>
    </source>
</evidence>
<organism evidence="8 9">
    <name type="scientific">Actinoplanes sichuanensis</name>
    <dbReference type="NCBI Taxonomy" id="512349"/>
    <lineage>
        <taxon>Bacteria</taxon>
        <taxon>Bacillati</taxon>
        <taxon>Actinomycetota</taxon>
        <taxon>Actinomycetes</taxon>
        <taxon>Micromonosporales</taxon>
        <taxon>Micromonosporaceae</taxon>
        <taxon>Actinoplanes</taxon>
    </lineage>
</organism>
<dbReference type="PANTHER" id="PTHR43775:SF37">
    <property type="entry name" value="SI:DKEY-61P9.11"/>
    <property type="match status" value="1"/>
</dbReference>
<dbReference type="InterPro" id="IPR049552">
    <property type="entry name" value="PKS_DH_N"/>
</dbReference>
<dbReference type="Gene3D" id="3.40.50.720">
    <property type="entry name" value="NAD(P)-binding Rossmann-like Domain"/>
    <property type="match status" value="2"/>
</dbReference>
<dbReference type="Pfam" id="PF00109">
    <property type="entry name" value="ketoacyl-synt"/>
    <property type="match status" value="3"/>
</dbReference>
<dbReference type="InterPro" id="IPR057326">
    <property type="entry name" value="KR_dom"/>
</dbReference>
<comment type="similarity">
    <text evidence="4">Belongs to the thiolase-like superfamily. Beta-ketoacyl-ACP synthases family.</text>
</comment>
<dbReference type="InterPro" id="IPR016039">
    <property type="entry name" value="Thiolase-like"/>
</dbReference>
<evidence type="ECO:0000259" key="6">
    <source>
        <dbReference type="PROSITE" id="PS52004"/>
    </source>
</evidence>
<dbReference type="InterPro" id="IPR036291">
    <property type="entry name" value="NAD(P)-bd_dom_sf"/>
</dbReference>
<feature type="domain" description="PKS/mFAS DH" evidence="7">
    <location>
        <begin position="1564"/>
        <end position="1858"/>
    </location>
</feature>
<dbReference type="CDD" id="cd05359">
    <property type="entry name" value="ChcA_like_SDR_c"/>
    <property type="match status" value="1"/>
</dbReference>
<dbReference type="SMART" id="SM00826">
    <property type="entry name" value="PKS_DH"/>
    <property type="match status" value="1"/>
</dbReference>
<dbReference type="Pfam" id="PF02801">
    <property type="entry name" value="Ketoacyl-synt_C"/>
    <property type="match status" value="1"/>
</dbReference>
<feature type="region of interest" description="Disordered" evidence="5">
    <location>
        <begin position="256"/>
        <end position="317"/>
    </location>
</feature>
<dbReference type="Pfam" id="PF08659">
    <property type="entry name" value="KR"/>
    <property type="match status" value="1"/>
</dbReference>
<feature type="active site" description="Proton donor; for dehydratase activity" evidence="3">
    <location>
        <position position="1775"/>
    </location>
</feature>
<dbReference type="InterPro" id="IPR049900">
    <property type="entry name" value="PKS_mFAS_DH"/>
</dbReference>
<keyword evidence="1" id="KW-0596">Phosphopantetheine</keyword>
<dbReference type="Pfam" id="PF21089">
    <property type="entry name" value="PKS_DH_N"/>
    <property type="match status" value="1"/>
</dbReference>
<dbReference type="SMART" id="SM00825">
    <property type="entry name" value="PKS_KS"/>
    <property type="match status" value="1"/>
</dbReference>
<protein>
    <submittedName>
        <fullName evidence="8">SDR family oxidoreductase</fullName>
    </submittedName>
</protein>
<feature type="active site" description="Proton acceptor; for dehydratase activity" evidence="3">
    <location>
        <position position="1604"/>
    </location>
</feature>
<evidence type="ECO:0000256" key="4">
    <source>
        <dbReference type="RuleBase" id="RU003694"/>
    </source>
</evidence>
<dbReference type="PANTHER" id="PTHR43775">
    <property type="entry name" value="FATTY ACID SYNTHASE"/>
    <property type="match status" value="1"/>
</dbReference>
<dbReference type="SUPFAM" id="SSF53901">
    <property type="entry name" value="Thiolase-like"/>
    <property type="match status" value="3"/>
</dbReference>
<dbReference type="Gene3D" id="3.10.129.110">
    <property type="entry name" value="Polyketide synthase dehydratase"/>
    <property type="match status" value="1"/>
</dbReference>
<keyword evidence="9" id="KW-1185">Reference proteome</keyword>
<evidence type="ECO:0000256" key="5">
    <source>
        <dbReference type="SAM" id="MobiDB-lite"/>
    </source>
</evidence>
<comment type="caution">
    <text evidence="8">The sequence shown here is derived from an EMBL/GenBank/DDBJ whole genome shotgun (WGS) entry which is preliminary data.</text>
</comment>
<dbReference type="Pfam" id="PF13561">
    <property type="entry name" value="adh_short_C2"/>
    <property type="match status" value="1"/>
</dbReference>
<dbReference type="SUPFAM" id="SSF51735">
    <property type="entry name" value="NAD(P)-binding Rossmann-fold domains"/>
    <property type="match status" value="2"/>
</dbReference>
<dbReference type="SMART" id="SM00822">
    <property type="entry name" value="PKS_KR"/>
    <property type="match status" value="1"/>
</dbReference>
<dbReference type="PRINTS" id="PR00080">
    <property type="entry name" value="SDRFAMILY"/>
</dbReference>
<feature type="region of interest" description="N-terminal hotdog fold" evidence="3">
    <location>
        <begin position="1564"/>
        <end position="1703"/>
    </location>
</feature>
<dbReference type="PROSITE" id="PS52004">
    <property type="entry name" value="KS3_2"/>
    <property type="match status" value="1"/>
</dbReference>
<keyword evidence="4" id="KW-0808">Transferase</keyword>
<accession>A0ABW4ALR2</accession>
<dbReference type="InterPro" id="IPR020807">
    <property type="entry name" value="PKS_DH"/>
</dbReference>
<gene>
    <name evidence="8" type="ORF">ACFQ5G_41435</name>
</gene>
<dbReference type="InterPro" id="IPR014031">
    <property type="entry name" value="Ketoacyl_synth_C"/>
</dbReference>
<keyword evidence="2" id="KW-0597">Phosphoprotein</keyword>
<dbReference type="CDD" id="cd00833">
    <property type="entry name" value="PKS"/>
    <property type="match status" value="1"/>
</dbReference>
<dbReference type="InterPro" id="IPR050091">
    <property type="entry name" value="PKS_NRPS_Biosynth_Enz"/>
</dbReference>
<dbReference type="InterPro" id="IPR042104">
    <property type="entry name" value="PKS_dehydratase_sf"/>
</dbReference>
<dbReference type="InterPro" id="IPR014030">
    <property type="entry name" value="Ketoacyl_synth_N"/>
</dbReference>
<feature type="domain" description="Ketosynthase family 3 (KS3)" evidence="6">
    <location>
        <begin position="321"/>
        <end position="756"/>
    </location>
</feature>
<evidence type="ECO:0000256" key="3">
    <source>
        <dbReference type="PROSITE-ProRule" id="PRU01363"/>
    </source>
</evidence>
<evidence type="ECO:0000259" key="7">
    <source>
        <dbReference type="PROSITE" id="PS52019"/>
    </source>
</evidence>
<dbReference type="PRINTS" id="PR00081">
    <property type="entry name" value="GDHRDH"/>
</dbReference>
<feature type="compositionally biased region" description="Low complexity" evidence="5">
    <location>
        <begin position="298"/>
        <end position="313"/>
    </location>
</feature>
<reference evidence="9" key="1">
    <citation type="journal article" date="2019" name="Int. J. Syst. Evol. Microbiol.">
        <title>The Global Catalogue of Microorganisms (GCM) 10K type strain sequencing project: providing services to taxonomists for standard genome sequencing and annotation.</title>
        <authorList>
            <consortium name="The Broad Institute Genomics Platform"/>
            <consortium name="The Broad Institute Genome Sequencing Center for Infectious Disease"/>
            <person name="Wu L."/>
            <person name="Ma J."/>
        </authorList>
    </citation>
    <scope>NUCLEOTIDE SEQUENCE [LARGE SCALE GENOMIC DNA]</scope>
    <source>
        <strain evidence="9">CCM 7526</strain>
    </source>
</reference>
<dbReference type="InterPro" id="IPR002347">
    <property type="entry name" value="SDR_fam"/>
</dbReference>
<dbReference type="RefSeq" id="WP_317786936.1">
    <property type="nucleotide sequence ID" value="NZ_AP028461.1"/>
</dbReference>
<name>A0ABW4ALR2_9ACTN</name>
<evidence type="ECO:0000313" key="9">
    <source>
        <dbReference type="Proteomes" id="UP001597183"/>
    </source>
</evidence>
<evidence type="ECO:0000256" key="1">
    <source>
        <dbReference type="ARBA" id="ARBA00022450"/>
    </source>
</evidence>
<dbReference type="InterPro" id="IPR013968">
    <property type="entry name" value="PKS_KR"/>
</dbReference>
<dbReference type="PROSITE" id="PS52019">
    <property type="entry name" value="PKS_MFAS_DH"/>
    <property type="match status" value="1"/>
</dbReference>
<dbReference type="EMBL" id="JBHTMK010000053">
    <property type="protein sequence ID" value="MFD1371829.1"/>
    <property type="molecule type" value="Genomic_DNA"/>
</dbReference>
<dbReference type="Gene3D" id="3.40.47.10">
    <property type="match status" value="2"/>
</dbReference>
<proteinExistence type="inferred from homology"/>
<dbReference type="InterPro" id="IPR020841">
    <property type="entry name" value="PKS_Beta-ketoAc_synthase_dom"/>
</dbReference>
<feature type="region of interest" description="C-terminal hotdog fold" evidence="3">
    <location>
        <begin position="1716"/>
        <end position="1858"/>
    </location>
</feature>